<keyword evidence="8" id="KW-1185">Reference proteome</keyword>
<feature type="domain" description="RNA polymerase sigma-70 region 2" evidence="5">
    <location>
        <begin position="24"/>
        <end position="90"/>
    </location>
</feature>
<dbReference type="PANTHER" id="PTHR43133">
    <property type="entry name" value="RNA POLYMERASE ECF-TYPE SIGMA FACTO"/>
    <property type="match status" value="1"/>
</dbReference>
<dbReference type="InterPro" id="IPR036388">
    <property type="entry name" value="WH-like_DNA-bd_sf"/>
</dbReference>
<dbReference type="InterPro" id="IPR013324">
    <property type="entry name" value="RNA_pol_sigma_r3/r4-like"/>
</dbReference>
<evidence type="ECO:0000256" key="1">
    <source>
        <dbReference type="ARBA" id="ARBA00010641"/>
    </source>
</evidence>
<evidence type="ECO:0000259" key="6">
    <source>
        <dbReference type="Pfam" id="PF08281"/>
    </source>
</evidence>
<dbReference type="InterPro" id="IPR039425">
    <property type="entry name" value="RNA_pol_sigma-70-like"/>
</dbReference>
<dbReference type="Gene3D" id="1.10.1740.10">
    <property type="match status" value="1"/>
</dbReference>
<dbReference type="Gene3D" id="1.10.10.10">
    <property type="entry name" value="Winged helix-like DNA-binding domain superfamily/Winged helix DNA-binding domain"/>
    <property type="match status" value="1"/>
</dbReference>
<feature type="domain" description="RNA polymerase sigma factor 70 region 4 type 2" evidence="6">
    <location>
        <begin position="124"/>
        <end position="175"/>
    </location>
</feature>
<dbReference type="SUPFAM" id="SSF88946">
    <property type="entry name" value="Sigma2 domain of RNA polymerase sigma factors"/>
    <property type="match status" value="1"/>
</dbReference>
<protein>
    <submittedName>
        <fullName evidence="7">RNA polymerase sigma factor</fullName>
    </submittedName>
</protein>
<dbReference type="Proteomes" id="UP001163156">
    <property type="component" value="Chromosome"/>
</dbReference>
<evidence type="ECO:0000256" key="4">
    <source>
        <dbReference type="ARBA" id="ARBA00023163"/>
    </source>
</evidence>
<keyword evidence="2" id="KW-0805">Transcription regulation</keyword>
<dbReference type="NCBIfam" id="TIGR02937">
    <property type="entry name" value="sigma70-ECF"/>
    <property type="match status" value="1"/>
</dbReference>
<evidence type="ECO:0000256" key="3">
    <source>
        <dbReference type="ARBA" id="ARBA00023082"/>
    </source>
</evidence>
<dbReference type="InterPro" id="IPR007627">
    <property type="entry name" value="RNA_pol_sigma70_r2"/>
</dbReference>
<accession>A0ABY6MIF0</accession>
<dbReference type="InterPro" id="IPR014284">
    <property type="entry name" value="RNA_pol_sigma-70_dom"/>
</dbReference>
<dbReference type="Pfam" id="PF04542">
    <property type="entry name" value="Sigma70_r2"/>
    <property type="match status" value="1"/>
</dbReference>
<keyword evidence="4" id="KW-0804">Transcription</keyword>
<evidence type="ECO:0000259" key="5">
    <source>
        <dbReference type="Pfam" id="PF04542"/>
    </source>
</evidence>
<reference evidence="7" key="1">
    <citation type="submission" date="2022-10" db="EMBL/GenBank/DDBJ databases">
        <title>Algoriphagus sp. a novel bacteria isolate from halophytes salicornia europaea.</title>
        <authorList>
            <person name="Peng Y."/>
            <person name="Jiang L."/>
            <person name="Lee J."/>
        </authorList>
    </citation>
    <scope>NUCLEOTIDE SEQUENCE</scope>
    <source>
        <strain evidence="7">TR-M5</strain>
    </source>
</reference>
<dbReference type="SUPFAM" id="SSF88659">
    <property type="entry name" value="Sigma3 and sigma4 domains of RNA polymerase sigma factors"/>
    <property type="match status" value="1"/>
</dbReference>
<dbReference type="PANTHER" id="PTHR43133:SF51">
    <property type="entry name" value="RNA POLYMERASE SIGMA FACTOR"/>
    <property type="match status" value="1"/>
</dbReference>
<comment type="similarity">
    <text evidence="1">Belongs to the sigma-70 factor family. ECF subfamily.</text>
</comment>
<evidence type="ECO:0000313" key="7">
    <source>
        <dbReference type="EMBL" id="UZD22441.1"/>
    </source>
</evidence>
<name>A0ABY6MIF0_9BACT</name>
<keyword evidence="3" id="KW-0731">Sigma factor</keyword>
<dbReference type="InterPro" id="IPR013325">
    <property type="entry name" value="RNA_pol_sigma_r2"/>
</dbReference>
<dbReference type="InterPro" id="IPR013249">
    <property type="entry name" value="RNA_pol_sigma70_r4_t2"/>
</dbReference>
<dbReference type="EMBL" id="CP110226">
    <property type="protein sequence ID" value="UZD22441.1"/>
    <property type="molecule type" value="Genomic_DNA"/>
</dbReference>
<evidence type="ECO:0000256" key="2">
    <source>
        <dbReference type="ARBA" id="ARBA00023015"/>
    </source>
</evidence>
<sequence>MRFQEDRYYIDKTLQGDLKSYGLLIRKHENYALTLAIRILRDKQEAEEVVQDAFIKVHQSLSSFEGKSKFSTWLYKIVYNEALSKLRKTKAIHTSLDEIHESEDAEPDSSNGLHLLELDERKKIIKKALGMIKPTEAAALTLFYLEEQSIKEMEEIMELKTSHVKILLHRGRKSLMEALKKIAAQELTHLL</sequence>
<dbReference type="RefSeq" id="WP_264808922.1">
    <property type="nucleotide sequence ID" value="NZ_CP110226.1"/>
</dbReference>
<evidence type="ECO:0000313" key="8">
    <source>
        <dbReference type="Proteomes" id="UP001163156"/>
    </source>
</evidence>
<dbReference type="Pfam" id="PF08281">
    <property type="entry name" value="Sigma70_r4_2"/>
    <property type="match status" value="1"/>
</dbReference>
<proteinExistence type="inferred from homology"/>
<gene>
    <name evidence="7" type="ORF">OM944_17510</name>
</gene>
<organism evidence="7 8">
    <name type="scientific">Algoriphagus halophytocola</name>
    <dbReference type="NCBI Taxonomy" id="2991499"/>
    <lineage>
        <taxon>Bacteria</taxon>
        <taxon>Pseudomonadati</taxon>
        <taxon>Bacteroidota</taxon>
        <taxon>Cytophagia</taxon>
        <taxon>Cytophagales</taxon>
        <taxon>Cyclobacteriaceae</taxon>
        <taxon>Algoriphagus</taxon>
    </lineage>
</organism>